<evidence type="ECO:0000256" key="1">
    <source>
        <dbReference type="SAM" id="Phobius"/>
    </source>
</evidence>
<feature type="transmembrane region" description="Helical" evidence="1">
    <location>
        <begin position="82"/>
        <end position="105"/>
    </location>
</feature>
<keyword evidence="1" id="KW-1133">Transmembrane helix</keyword>
<dbReference type="PANTHER" id="PTHR40465:SF1">
    <property type="entry name" value="DUF6534 DOMAIN-CONTAINING PROTEIN"/>
    <property type="match status" value="1"/>
</dbReference>
<evidence type="ECO:0000313" key="2">
    <source>
        <dbReference type="EMBL" id="OCH92409.1"/>
    </source>
</evidence>
<dbReference type="AlphaFoldDB" id="A0A8E2DN95"/>
<dbReference type="PANTHER" id="PTHR40465">
    <property type="entry name" value="CHROMOSOME 1, WHOLE GENOME SHOTGUN SEQUENCE"/>
    <property type="match status" value="1"/>
</dbReference>
<accession>A0A8E2DN95</accession>
<proteinExistence type="predicted"/>
<name>A0A8E2DN95_9APHY</name>
<feature type="transmembrane region" description="Helical" evidence="1">
    <location>
        <begin position="12"/>
        <end position="34"/>
    </location>
</feature>
<keyword evidence="1" id="KW-0812">Transmembrane</keyword>
<organism evidence="2 3">
    <name type="scientific">Obba rivulosa</name>
    <dbReference type="NCBI Taxonomy" id="1052685"/>
    <lineage>
        <taxon>Eukaryota</taxon>
        <taxon>Fungi</taxon>
        <taxon>Dikarya</taxon>
        <taxon>Basidiomycota</taxon>
        <taxon>Agaricomycotina</taxon>
        <taxon>Agaricomycetes</taxon>
        <taxon>Polyporales</taxon>
        <taxon>Gelatoporiaceae</taxon>
        <taxon>Obba</taxon>
    </lineage>
</organism>
<sequence>MGPDLASTLGAFLIGVIIVSISYGVVLVQTYIYYQNCESDSGIFKVAIGLIWFFITVHQAFVCHGIYTQVVTGYCNPLTLAVLPWSIIAIVPITSAINLSIRSLFCFRIWKFSGKNWFLTTGIMLLSVAELATALGFLVIDRIQLRSILTLYHTNPVLGIVPLAQVDVTDSSNLG</sequence>
<evidence type="ECO:0000313" key="3">
    <source>
        <dbReference type="Proteomes" id="UP000250043"/>
    </source>
</evidence>
<feature type="transmembrane region" description="Helical" evidence="1">
    <location>
        <begin position="117"/>
        <end position="140"/>
    </location>
</feature>
<dbReference type="EMBL" id="KV722369">
    <property type="protein sequence ID" value="OCH92409.1"/>
    <property type="molecule type" value="Genomic_DNA"/>
</dbReference>
<reference evidence="2 3" key="1">
    <citation type="submission" date="2016-07" db="EMBL/GenBank/DDBJ databases">
        <title>Draft genome of the white-rot fungus Obba rivulosa 3A-2.</title>
        <authorList>
            <consortium name="DOE Joint Genome Institute"/>
            <person name="Miettinen O."/>
            <person name="Riley R."/>
            <person name="Acob R."/>
            <person name="Barry K."/>
            <person name="Cullen D."/>
            <person name="De Vries R."/>
            <person name="Hainaut M."/>
            <person name="Hatakka A."/>
            <person name="Henrissat B."/>
            <person name="Hilden K."/>
            <person name="Kuo R."/>
            <person name="Labutti K."/>
            <person name="Lipzen A."/>
            <person name="Makela M.R."/>
            <person name="Sandor L."/>
            <person name="Spatafora J.W."/>
            <person name="Grigoriev I.V."/>
            <person name="Hibbett D.S."/>
        </authorList>
    </citation>
    <scope>NUCLEOTIDE SEQUENCE [LARGE SCALE GENOMIC DNA]</scope>
    <source>
        <strain evidence="2 3">3A-2</strain>
    </source>
</reference>
<dbReference type="Proteomes" id="UP000250043">
    <property type="component" value="Unassembled WGS sequence"/>
</dbReference>
<keyword evidence="1" id="KW-0472">Membrane</keyword>
<gene>
    <name evidence="2" type="ORF">OBBRIDRAFT_450478</name>
</gene>
<keyword evidence="3" id="KW-1185">Reference proteome</keyword>
<feature type="transmembrane region" description="Helical" evidence="1">
    <location>
        <begin position="46"/>
        <end position="67"/>
    </location>
</feature>
<dbReference type="OrthoDB" id="2535105at2759"/>
<protein>
    <submittedName>
        <fullName evidence="2">Uncharacterized protein</fullName>
    </submittedName>
</protein>